<dbReference type="PRINTS" id="PR00449">
    <property type="entry name" value="RASTRNSFRMNG"/>
</dbReference>
<evidence type="ECO:0000256" key="2">
    <source>
        <dbReference type="ARBA" id="ARBA00023134"/>
    </source>
</evidence>
<evidence type="ECO:0000256" key="1">
    <source>
        <dbReference type="ARBA" id="ARBA00022741"/>
    </source>
</evidence>
<dbReference type="PROSITE" id="PS51419">
    <property type="entry name" value="RAB"/>
    <property type="match status" value="1"/>
</dbReference>
<dbReference type="SMART" id="SM00175">
    <property type="entry name" value="RAB"/>
    <property type="match status" value="1"/>
</dbReference>
<evidence type="ECO:0008006" key="5">
    <source>
        <dbReference type="Google" id="ProtNLM"/>
    </source>
</evidence>
<dbReference type="Ensembl" id="ENSGMOT00000011873.2">
    <property type="protein sequence ID" value="ENSGMOP00000011558.2"/>
    <property type="gene ID" value="ENSGMOG00000010808.2"/>
</dbReference>
<dbReference type="PROSITE" id="PS51421">
    <property type="entry name" value="RAS"/>
    <property type="match status" value="1"/>
</dbReference>
<dbReference type="InterPro" id="IPR001806">
    <property type="entry name" value="Small_GTPase"/>
</dbReference>
<accession>A0A8C4ZDE6</accession>
<dbReference type="PANTHER" id="PTHR47979">
    <property type="entry name" value="DRAB11-RELATED"/>
    <property type="match status" value="1"/>
</dbReference>
<keyword evidence="4" id="KW-1185">Reference proteome</keyword>
<evidence type="ECO:0000313" key="3">
    <source>
        <dbReference type="Ensembl" id="ENSGMOP00000011558.2"/>
    </source>
</evidence>
<dbReference type="GO" id="GO:0005525">
    <property type="term" value="F:GTP binding"/>
    <property type="evidence" value="ECO:0007669"/>
    <property type="project" value="UniProtKB-KW"/>
</dbReference>
<dbReference type="Proteomes" id="UP000694546">
    <property type="component" value="Chromosome 7"/>
</dbReference>
<evidence type="ECO:0000313" key="4">
    <source>
        <dbReference type="Proteomes" id="UP000694546"/>
    </source>
</evidence>
<reference evidence="3" key="2">
    <citation type="submission" date="2025-09" db="UniProtKB">
        <authorList>
            <consortium name="Ensembl"/>
        </authorList>
    </citation>
    <scope>IDENTIFICATION</scope>
</reference>
<keyword evidence="2" id="KW-0342">GTP-binding</keyword>
<proteinExistence type="predicted"/>
<keyword evidence="1" id="KW-0547">Nucleotide-binding</keyword>
<dbReference type="SMART" id="SM00174">
    <property type="entry name" value="RHO"/>
    <property type="match status" value="1"/>
</dbReference>
<dbReference type="GO" id="GO:0003924">
    <property type="term" value="F:GTPase activity"/>
    <property type="evidence" value="ECO:0007669"/>
    <property type="project" value="InterPro"/>
</dbReference>
<dbReference type="GeneTree" id="ENSGT00940000158132"/>
<dbReference type="Pfam" id="PF00071">
    <property type="entry name" value="Ras"/>
    <property type="match status" value="2"/>
</dbReference>
<dbReference type="InterPro" id="IPR027417">
    <property type="entry name" value="P-loop_NTPase"/>
</dbReference>
<dbReference type="AlphaFoldDB" id="A0A8C4ZDE6"/>
<organism evidence="3 4">
    <name type="scientific">Gadus morhua</name>
    <name type="common">Atlantic cod</name>
    <dbReference type="NCBI Taxonomy" id="8049"/>
    <lineage>
        <taxon>Eukaryota</taxon>
        <taxon>Metazoa</taxon>
        <taxon>Chordata</taxon>
        <taxon>Craniata</taxon>
        <taxon>Vertebrata</taxon>
        <taxon>Euteleostomi</taxon>
        <taxon>Actinopterygii</taxon>
        <taxon>Neopterygii</taxon>
        <taxon>Teleostei</taxon>
        <taxon>Neoteleostei</taxon>
        <taxon>Acanthomorphata</taxon>
        <taxon>Zeiogadaria</taxon>
        <taxon>Gadariae</taxon>
        <taxon>Gadiformes</taxon>
        <taxon>Gadoidei</taxon>
        <taxon>Gadidae</taxon>
        <taxon>Gadus</taxon>
    </lineage>
</organism>
<dbReference type="SUPFAM" id="SSF52540">
    <property type="entry name" value="P-loop containing nucleoside triphosphate hydrolases"/>
    <property type="match status" value="1"/>
</dbReference>
<dbReference type="Gene3D" id="3.40.50.300">
    <property type="entry name" value="P-loop containing nucleotide triphosphate hydrolases"/>
    <property type="match status" value="2"/>
</dbReference>
<sequence>METIWLYQFRLIVIGDSTVGKSCLIRRFTEGRFAQVSDPTVGVDFFSRLVEIEPGKRIKLQIWDTWVCCGCCSVVSCSGPSPGLLRNTNIHDWLEEAKSHVQPHNIVFLLVGHKCDLEAQRQVTRQEAEKLAGVYGMHYVETSARDAINVEKAFVDLTRDIFELVGRGDIQIQEGWEGVKSGLVPNTVHSSEEVTKGDRRCLC</sequence>
<dbReference type="SMART" id="SM00173">
    <property type="entry name" value="RAS"/>
    <property type="match status" value="1"/>
</dbReference>
<name>A0A8C4ZDE6_GADMO</name>
<reference evidence="3" key="1">
    <citation type="submission" date="2025-08" db="UniProtKB">
        <authorList>
            <consortium name="Ensembl"/>
        </authorList>
    </citation>
    <scope>IDENTIFICATION</scope>
</reference>
<protein>
    <recommendedName>
        <fullName evidence="5">Ras-related protein Rab-39B</fullName>
    </recommendedName>
</protein>
<dbReference type="InterPro" id="IPR050209">
    <property type="entry name" value="Rab_GTPases_membrane_traffic"/>
</dbReference>